<evidence type="ECO:0000313" key="5">
    <source>
        <dbReference type="Proteomes" id="UP000322887"/>
    </source>
</evidence>
<keyword evidence="5" id="KW-1185">Reference proteome</keyword>
<dbReference type="Proteomes" id="UP000322887">
    <property type="component" value="Chromosome"/>
</dbReference>
<keyword evidence="1" id="KW-1133">Transmembrane helix</keyword>
<dbReference type="InterPro" id="IPR021218">
    <property type="entry name" value="DUF2784"/>
</dbReference>
<sequence length="147" mass="16821">MDFHDTQFLYRLTADFTVILHFSFVMFVLLGQIMITIGAFAGWGWVRNFKFRIIHLVSILFVVFESVAGIVCPLTTLEKWLRTQAGEASYQGDFIANWVHEVLFIDAGTVEPWVFTVCYSLFGLIVLLSFFFAPPRRISKTPAAEEV</sequence>
<dbReference type="Pfam" id="PF10861">
    <property type="entry name" value="DUF2784"/>
    <property type="match status" value="1"/>
</dbReference>
<gene>
    <name evidence="2" type="ORF">DIT97_00240</name>
    <name evidence="3" type="ORF">GmarT_27470</name>
</gene>
<dbReference type="EMBL" id="DQAY01000005">
    <property type="protein sequence ID" value="HCO21560.1"/>
    <property type="molecule type" value="Genomic_DNA"/>
</dbReference>
<dbReference type="Proteomes" id="UP000263642">
    <property type="component" value="Unassembled WGS sequence"/>
</dbReference>
<feature type="transmembrane region" description="Helical" evidence="1">
    <location>
        <begin position="53"/>
        <end position="76"/>
    </location>
</feature>
<dbReference type="EMBL" id="CP042910">
    <property type="protein sequence ID" value="QEG16878.1"/>
    <property type="molecule type" value="Genomic_DNA"/>
</dbReference>
<evidence type="ECO:0000313" key="4">
    <source>
        <dbReference type="Proteomes" id="UP000263642"/>
    </source>
</evidence>
<evidence type="ECO:0000256" key="1">
    <source>
        <dbReference type="SAM" id="Phobius"/>
    </source>
</evidence>
<proteinExistence type="predicted"/>
<name>A0A3D3R1R4_9PLAN</name>
<feature type="transmembrane region" description="Helical" evidence="1">
    <location>
        <begin position="113"/>
        <end position="133"/>
    </location>
</feature>
<reference evidence="3 5" key="2">
    <citation type="submission" date="2019-08" db="EMBL/GenBank/DDBJ databases">
        <title>Deep-cultivation of Planctomycetes and their phenomic and genomic characterization uncovers novel biology.</title>
        <authorList>
            <person name="Wiegand S."/>
            <person name="Jogler M."/>
            <person name="Boedeker C."/>
            <person name="Pinto D."/>
            <person name="Vollmers J."/>
            <person name="Rivas-Marin E."/>
            <person name="Kohn T."/>
            <person name="Peeters S.H."/>
            <person name="Heuer A."/>
            <person name="Rast P."/>
            <person name="Oberbeckmann S."/>
            <person name="Bunk B."/>
            <person name="Jeske O."/>
            <person name="Meyerdierks A."/>
            <person name="Storesund J.E."/>
            <person name="Kallscheuer N."/>
            <person name="Luecker S."/>
            <person name="Lage O.M."/>
            <person name="Pohl T."/>
            <person name="Merkel B.J."/>
            <person name="Hornburger P."/>
            <person name="Mueller R.-W."/>
            <person name="Bruemmer F."/>
            <person name="Labrenz M."/>
            <person name="Spormann A.M."/>
            <person name="Op den Camp H."/>
            <person name="Overmann J."/>
            <person name="Amann R."/>
            <person name="Jetten M.S.M."/>
            <person name="Mascher T."/>
            <person name="Medema M.H."/>
            <person name="Devos D.P."/>
            <person name="Kaster A.-K."/>
            <person name="Ovreas L."/>
            <person name="Rohde M."/>
            <person name="Galperin M.Y."/>
            <person name="Jogler C."/>
        </authorList>
    </citation>
    <scope>NUCLEOTIDE SEQUENCE [LARGE SCALE GENOMIC DNA]</scope>
    <source>
        <strain evidence="3 5">DSM 8797</strain>
    </source>
</reference>
<dbReference type="RefSeq" id="WP_002649547.1">
    <property type="nucleotide sequence ID" value="NZ_CAXBMG010000003.1"/>
</dbReference>
<dbReference type="AlphaFoldDB" id="A0A3D3R1R4"/>
<evidence type="ECO:0000313" key="3">
    <source>
        <dbReference type="EMBL" id="QEG16878.1"/>
    </source>
</evidence>
<protein>
    <submittedName>
        <fullName evidence="2">DUF2784 domain-containing protein</fullName>
    </submittedName>
</protein>
<accession>A0A517XBF0</accession>
<accession>A0A3D3R1R4</accession>
<organism evidence="2 4">
    <name type="scientific">Gimesia maris</name>
    <dbReference type="NCBI Taxonomy" id="122"/>
    <lineage>
        <taxon>Bacteria</taxon>
        <taxon>Pseudomonadati</taxon>
        <taxon>Planctomycetota</taxon>
        <taxon>Planctomycetia</taxon>
        <taxon>Planctomycetales</taxon>
        <taxon>Planctomycetaceae</taxon>
        <taxon>Gimesia</taxon>
    </lineage>
</organism>
<evidence type="ECO:0000313" key="2">
    <source>
        <dbReference type="EMBL" id="HCO21560.1"/>
    </source>
</evidence>
<keyword evidence="1" id="KW-0472">Membrane</keyword>
<keyword evidence="1" id="KW-0812">Transmembrane</keyword>
<dbReference type="GeneID" id="98647298"/>
<feature type="transmembrane region" description="Helical" evidence="1">
    <location>
        <begin position="20"/>
        <end position="46"/>
    </location>
</feature>
<reference evidence="2 4" key="1">
    <citation type="journal article" date="2018" name="Nat. Biotechnol.">
        <title>A standardized bacterial taxonomy based on genome phylogeny substantially revises the tree of life.</title>
        <authorList>
            <person name="Parks D.H."/>
            <person name="Chuvochina M."/>
            <person name="Waite D.W."/>
            <person name="Rinke C."/>
            <person name="Skarshewski A."/>
            <person name="Chaumeil P.A."/>
            <person name="Hugenholtz P."/>
        </authorList>
    </citation>
    <scope>NUCLEOTIDE SEQUENCE [LARGE SCALE GENOMIC DNA]</scope>
    <source>
        <strain evidence="2">UBA9375</strain>
    </source>
</reference>